<feature type="region of interest" description="Disordered" evidence="6">
    <location>
        <begin position="467"/>
        <end position="572"/>
    </location>
</feature>
<evidence type="ECO:0000256" key="3">
    <source>
        <dbReference type="ARBA" id="ARBA00022737"/>
    </source>
</evidence>
<evidence type="ECO:0000313" key="8">
    <source>
        <dbReference type="EMBL" id="OXG22545.1"/>
    </source>
</evidence>
<dbReference type="Pfam" id="PF11916">
    <property type="entry name" value="Vac14_Fig4_bd"/>
    <property type="match status" value="1"/>
</dbReference>
<feature type="compositionally biased region" description="Polar residues" evidence="6">
    <location>
        <begin position="1002"/>
        <end position="1024"/>
    </location>
</feature>
<proteinExistence type="inferred from homology"/>
<dbReference type="GO" id="GO:0070772">
    <property type="term" value="C:PAS complex"/>
    <property type="evidence" value="ECO:0007669"/>
    <property type="project" value="InterPro"/>
</dbReference>
<dbReference type="OrthoDB" id="5574975at2759"/>
<evidence type="ECO:0000256" key="2">
    <source>
        <dbReference type="ARBA" id="ARBA00010225"/>
    </source>
</evidence>
<evidence type="ECO:0000256" key="6">
    <source>
        <dbReference type="SAM" id="MobiDB-lite"/>
    </source>
</evidence>
<evidence type="ECO:0000313" key="9">
    <source>
        <dbReference type="Proteomes" id="UP000199727"/>
    </source>
</evidence>
<feature type="compositionally biased region" description="Low complexity" evidence="6">
    <location>
        <begin position="559"/>
        <end position="572"/>
    </location>
</feature>
<feature type="compositionally biased region" description="Low complexity" evidence="6">
    <location>
        <begin position="467"/>
        <end position="477"/>
    </location>
</feature>
<gene>
    <name evidence="8" type="ORF">C361_03210</name>
</gene>
<evidence type="ECO:0000259" key="7">
    <source>
        <dbReference type="Pfam" id="PF11916"/>
    </source>
</evidence>
<dbReference type="InterPro" id="IPR016024">
    <property type="entry name" value="ARM-type_fold"/>
</dbReference>
<feature type="repeat" description="HEAT" evidence="5">
    <location>
        <begin position="82"/>
        <end position="120"/>
    </location>
</feature>
<feature type="region of interest" description="Disordered" evidence="6">
    <location>
        <begin position="293"/>
        <end position="346"/>
    </location>
</feature>
<dbReference type="Gene3D" id="1.25.10.10">
    <property type="entry name" value="Leucine-rich Repeat Variant"/>
    <property type="match status" value="3"/>
</dbReference>
<dbReference type="GO" id="GO:0006661">
    <property type="term" value="P:phosphatidylinositol biosynthetic process"/>
    <property type="evidence" value="ECO:0007669"/>
    <property type="project" value="InterPro"/>
</dbReference>
<reference evidence="8 9" key="1">
    <citation type="submission" date="2017-06" db="EMBL/GenBank/DDBJ databases">
        <title>Global population genomics of the pathogenic fungus Cryptococcus neoformans var. grubii.</title>
        <authorList>
            <person name="Cuomo C."/>
            <person name="Litvintseva A."/>
            <person name="Chen Y."/>
            <person name="Young S."/>
            <person name="Zeng Q."/>
            <person name="Chapman S."/>
            <person name="Gujja S."/>
            <person name="Saif S."/>
            <person name="Birren B."/>
        </authorList>
    </citation>
    <scope>NUCLEOTIDE SEQUENCE [LARGE SCALE GENOMIC DNA]</scope>
    <source>
        <strain evidence="8 9">Tu259-1</strain>
    </source>
</reference>
<dbReference type="PANTHER" id="PTHR16023">
    <property type="entry name" value="TAX1 BINDING PROTEIN-RELATED"/>
    <property type="match status" value="1"/>
</dbReference>
<feature type="compositionally biased region" description="Acidic residues" evidence="6">
    <location>
        <begin position="325"/>
        <end position="340"/>
    </location>
</feature>
<dbReference type="Pfam" id="PF12755">
    <property type="entry name" value="Vac14_Fab1_bd"/>
    <property type="match status" value="1"/>
</dbReference>
<dbReference type="AlphaFoldDB" id="A0A854QLW1"/>
<organism evidence="8 9">
    <name type="scientific">Cryptococcus neoformans Tu259-1</name>
    <dbReference type="NCBI Taxonomy" id="1230072"/>
    <lineage>
        <taxon>Eukaryota</taxon>
        <taxon>Fungi</taxon>
        <taxon>Dikarya</taxon>
        <taxon>Basidiomycota</taxon>
        <taxon>Agaricomycotina</taxon>
        <taxon>Tremellomycetes</taxon>
        <taxon>Tremellales</taxon>
        <taxon>Cryptococcaceae</taxon>
        <taxon>Cryptococcus</taxon>
        <taxon>Cryptococcus neoformans species complex</taxon>
    </lineage>
</organism>
<dbReference type="InterPro" id="IPR021133">
    <property type="entry name" value="HEAT_type_2"/>
</dbReference>
<dbReference type="SUPFAM" id="SSF48371">
    <property type="entry name" value="ARM repeat"/>
    <property type="match status" value="1"/>
</dbReference>
<feature type="region of interest" description="Disordered" evidence="6">
    <location>
        <begin position="1039"/>
        <end position="1064"/>
    </location>
</feature>
<dbReference type="Proteomes" id="UP000199727">
    <property type="component" value="Unassembled WGS sequence"/>
</dbReference>
<feature type="compositionally biased region" description="Basic and acidic residues" evidence="6">
    <location>
        <begin position="293"/>
        <end position="315"/>
    </location>
</feature>
<dbReference type="InterPro" id="IPR021841">
    <property type="entry name" value="VAC14_Fig4p-bd"/>
</dbReference>
<accession>A0A854QLW1</accession>
<evidence type="ECO:0000256" key="1">
    <source>
        <dbReference type="ARBA" id="ARBA00004308"/>
    </source>
</evidence>
<feature type="region of interest" description="Disordered" evidence="6">
    <location>
        <begin position="947"/>
        <end position="1027"/>
    </location>
</feature>
<comment type="subcellular location">
    <subcellularLocation>
        <location evidence="1">Endomembrane system</location>
    </subcellularLocation>
</comment>
<keyword evidence="4" id="KW-0472">Membrane</keyword>
<dbReference type="InterPro" id="IPR026825">
    <property type="entry name" value="Vac14"/>
</dbReference>
<sequence>MDPAIARNLNDKIYDRRKAAALELEKQVLSSDTLKISAIIDQLCTMLSSSNSALHTRNGGLIGLAATAIALGQDVAPYLGQIIPPVLACFQDPESRLRYHACESLYNIAKVSKGEILVHFNEIFDALSKLSSDSEMSVKNGAELLDRLMKDIVAEAAPSYVSIYPDNRNPSLPLGSTAGNLSSTMDSKSHDQDMRDTEHFEDNRAFSLERFIPLLSERIYVISPFTRMHLVSWLMVLDSIPDLELVAWLPEFLDGLLKYLSDNNVDVRLAAENVLAEFLREIKYIAQVQDKQAENERATKEAREIVESKKPEIGPKDGSAFQNDSESEEGEDQGEADEEHNWEGEGSGAWVPGQGVLVDHAAIMEIIIHNLSYDDELVQSTAMEWILTFLEFAQNTVVAFTPQIVPAILPNLASSHSQIKMAAYDTNSSLYHVIQSIALQVQRPRSLTEAPYTAPLVGTNSSLAGSPPLSLTLTSASTKKDPIPEMNDSTRSPSAAPVSDPLEAATAPPAVNATSAPATVSGGAAQRGATSSMLTSGLGHKTRQSATISLHQVSEPVTPSSNDASAASIANPSKGAKVQSEYASTTAPPAQPLTLTSSLLSPKAETQQTMEEDQDPFDVKETVNVLTLQFLSDHAETRIAALEWLLMLHLKAPDKILSRDSGTFPALLKTLSDPSEDVVKHDLQLLAQISSSSEDSYFTSFMIKVLELFSTDRRLLEQRGSLIIRQLCLHLNAERIFRTIAEILEKDDDLEFASMMVVKLNMILITSPELGDFRRRLKNLDSRDGQMLFSSLYRSWCHNAVAAFSLCLLAQAYEHASNLLQIFADLELTVQLLVQIDKLVMLIESPVFTYLRLQLLEPDKYPWLPKCLYGLLMILPQSTAFISLRARLQVVHSSGYVPTTTKPPSTAAFGPTRSKIGKDEIKWQELLSHFRNVQNRHEKARRQLNSTDIGSTQGSMHYPSPFQNYPSNTSMPGQSAVGSSSKGAARKKTTTSTSNSKQGSTDIRSGTSPLSPKRGASNSTNGTGLVSLGGAVASMNATQGLGIRPTSPGRKRILGGLRKGGSRD</sequence>
<keyword evidence="3" id="KW-0677">Repeat</keyword>
<dbReference type="EMBL" id="AMKT01000040">
    <property type="protein sequence ID" value="OXG22545.1"/>
    <property type="molecule type" value="Genomic_DNA"/>
</dbReference>
<name>A0A854QLW1_CRYNE</name>
<dbReference type="InterPro" id="IPR011989">
    <property type="entry name" value="ARM-like"/>
</dbReference>
<feature type="compositionally biased region" description="Low complexity" evidence="6">
    <location>
        <begin position="990"/>
        <end position="1001"/>
    </location>
</feature>
<evidence type="ECO:0000256" key="4">
    <source>
        <dbReference type="ARBA" id="ARBA00023136"/>
    </source>
</evidence>
<dbReference type="GO" id="GO:0000329">
    <property type="term" value="C:fungal-type vacuole membrane"/>
    <property type="evidence" value="ECO:0007669"/>
    <property type="project" value="TreeGrafter"/>
</dbReference>
<evidence type="ECO:0000256" key="5">
    <source>
        <dbReference type="PROSITE-ProRule" id="PRU00103"/>
    </source>
</evidence>
<feature type="domain" description="Vacuolar protein 14 C-terminal Fig4-binding" evidence="7">
    <location>
        <begin position="714"/>
        <end position="891"/>
    </location>
</feature>
<dbReference type="GO" id="GO:0010008">
    <property type="term" value="C:endosome membrane"/>
    <property type="evidence" value="ECO:0007669"/>
    <property type="project" value="TreeGrafter"/>
</dbReference>
<dbReference type="PANTHER" id="PTHR16023:SF0">
    <property type="entry name" value="PROTEIN VAC14 HOMOLOG"/>
    <property type="match status" value="1"/>
</dbReference>
<feature type="compositionally biased region" description="Polar residues" evidence="6">
    <location>
        <begin position="544"/>
        <end position="558"/>
    </location>
</feature>
<feature type="compositionally biased region" description="Polar residues" evidence="6">
    <location>
        <begin position="947"/>
        <end position="973"/>
    </location>
</feature>
<comment type="caution">
    <text evidence="8">The sequence shown here is derived from an EMBL/GenBank/DDBJ whole genome shotgun (WGS) entry which is preliminary data.</text>
</comment>
<dbReference type="PROSITE" id="PS50077">
    <property type="entry name" value="HEAT_REPEAT"/>
    <property type="match status" value="1"/>
</dbReference>
<comment type="similarity">
    <text evidence="2">Belongs to the VAC14 family.</text>
</comment>
<protein>
    <submittedName>
        <fullName evidence="8">Vacuole morphology and inheritance protein 14</fullName>
    </submittedName>
</protein>